<keyword evidence="3" id="KW-1185">Reference proteome</keyword>
<dbReference type="Proteomes" id="UP001476798">
    <property type="component" value="Unassembled WGS sequence"/>
</dbReference>
<evidence type="ECO:0000313" key="3">
    <source>
        <dbReference type="Proteomes" id="UP001476798"/>
    </source>
</evidence>
<sequence length="182" mass="20621">GDAKSSDDMVFEVAADILSKLPADFDLEAALRRFPTSYKQSMNTVLVQEMGRFNNLLCTIRESCINIQKAIKGLVVMSAELEEVVSSILKGRIPGMWMKKSYPSLKPLGSFVNDFLQRLQFLQVPKHSQVLPSWFFFTQAFLTGSQQNYARKHTIPIDLLGFDFQVLDDGQYIHPPEDGRTL</sequence>
<dbReference type="Pfam" id="PF18199">
    <property type="entry name" value="Dynein_C"/>
    <property type="match status" value="1"/>
</dbReference>
<feature type="non-terminal residue" evidence="2">
    <location>
        <position position="1"/>
    </location>
</feature>
<evidence type="ECO:0000313" key="2">
    <source>
        <dbReference type="EMBL" id="MEQ2170596.1"/>
    </source>
</evidence>
<reference evidence="2 3" key="1">
    <citation type="submission" date="2021-06" db="EMBL/GenBank/DDBJ databases">
        <authorList>
            <person name="Palmer J.M."/>
        </authorList>
    </citation>
    <scope>NUCLEOTIDE SEQUENCE [LARGE SCALE GENOMIC DNA]</scope>
    <source>
        <strain evidence="2 3">GA_2019</strain>
        <tissue evidence="2">Muscle</tissue>
    </source>
</reference>
<proteinExistence type="predicted"/>
<feature type="domain" description="Dynein heavy chain C-terminal" evidence="1">
    <location>
        <begin position="4"/>
        <end position="179"/>
    </location>
</feature>
<dbReference type="Gene3D" id="1.20.1270.280">
    <property type="match status" value="1"/>
</dbReference>
<dbReference type="InterPro" id="IPR026983">
    <property type="entry name" value="DHC"/>
</dbReference>
<protein>
    <submittedName>
        <fullName evidence="2">Dynein heavy chain 7, axonemal</fullName>
    </submittedName>
</protein>
<accession>A0ABV0NGR8</accession>
<evidence type="ECO:0000259" key="1">
    <source>
        <dbReference type="Pfam" id="PF18199"/>
    </source>
</evidence>
<dbReference type="EMBL" id="JAHRIO010040043">
    <property type="protein sequence ID" value="MEQ2170596.1"/>
    <property type="molecule type" value="Genomic_DNA"/>
</dbReference>
<organism evidence="2 3">
    <name type="scientific">Goodea atripinnis</name>
    <dbReference type="NCBI Taxonomy" id="208336"/>
    <lineage>
        <taxon>Eukaryota</taxon>
        <taxon>Metazoa</taxon>
        <taxon>Chordata</taxon>
        <taxon>Craniata</taxon>
        <taxon>Vertebrata</taxon>
        <taxon>Euteleostomi</taxon>
        <taxon>Actinopterygii</taxon>
        <taxon>Neopterygii</taxon>
        <taxon>Teleostei</taxon>
        <taxon>Neoteleostei</taxon>
        <taxon>Acanthomorphata</taxon>
        <taxon>Ovalentaria</taxon>
        <taxon>Atherinomorphae</taxon>
        <taxon>Cyprinodontiformes</taxon>
        <taxon>Goodeidae</taxon>
        <taxon>Goodea</taxon>
    </lineage>
</organism>
<dbReference type="Gene3D" id="3.10.490.20">
    <property type="match status" value="1"/>
</dbReference>
<dbReference type="InterPro" id="IPR043160">
    <property type="entry name" value="Dynein_C_barrel"/>
</dbReference>
<dbReference type="PANTHER" id="PTHR22878">
    <property type="entry name" value="DYNEIN HEAVY CHAIN 6, AXONEMAL-LIKE-RELATED"/>
    <property type="match status" value="1"/>
</dbReference>
<dbReference type="PANTHER" id="PTHR22878:SF66">
    <property type="entry name" value="DYNEIN AXONEMAL HEAVY CHAIN 7"/>
    <property type="match status" value="1"/>
</dbReference>
<name>A0ABV0NGR8_9TELE</name>
<gene>
    <name evidence="2" type="primary">DNAH7_1</name>
    <name evidence="2" type="ORF">GOODEAATRI_001910</name>
</gene>
<dbReference type="InterPro" id="IPR041228">
    <property type="entry name" value="Dynein_C"/>
</dbReference>
<comment type="caution">
    <text evidence="2">The sequence shown here is derived from an EMBL/GenBank/DDBJ whole genome shotgun (WGS) entry which is preliminary data.</text>
</comment>